<reference evidence="2" key="1">
    <citation type="submission" date="2022-11" db="UniProtKB">
        <authorList>
            <consortium name="WormBaseParasite"/>
        </authorList>
    </citation>
    <scope>IDENTIFICATION</scope>
</reference>
<dbReference type="Proteomes" id="UP000887565">
    <property type="component" value="Unplaced"/>
</dbReference>
<dbReference type="WBParaSite" id="nRc.2.0.1.t09757-RA">
    <property type="protein sequence ID" value="nRc.2.0.1.t09757-RA"/>
    <property type="gene ID" value="nRc.2.0.1.g09757"/>
</dbReference>
<sequence>MVYPLLYKSCLPEKKFPEKGEKCWRSSMQKTNLCAFHKRLLLQLSMIDRSFYAMWFTKGMMKTIIDYVCLVLTPNLLK</sequence>
<dbReference type="AlphaFoldDB" id="A0A915I7L7"/>
<proteinExistence type="predicted"/>
<protein>
    <submittedName>
        <fullName evidence="2">Uncharacterized protein</fullName>
    </submittedName>
</protein>
<evidence type="ECO:0000313" key="2">
    <source>
        <dbReference type="WBParaSite" id="nRc.2.0.1.t09757-RA"/>
    </source>
</evidence>
<name>A0A915I7L7_ROMCU</name>
<keyword evidence="1" id="KW-1185">Reference proteome</keyword>
<evidence type="ECO:0000313" key="1">
    <source>
        <dbReference type="Proteomes" id="UP000887565"/>
    </source>
</evidence>
<organism evidence="1 2">
    <name type="scientific">Romanomermis culicivorax</name>
    <name type="common">Nematode worm</name>
    <dbReference type="NCBI Taxonomy" id="13658"/>
    <lineage>
        <taxon>Eukaryota</taxon>
        <taxon>Metazoa</taxon>
        <taxon>Ecdysozoa</taxon>
        <taxon>Nematoda</taxon>
        <taxon>Enoplea</taxon>
        <taxon>Dorylaimia</taxon>
        <taxon>Mermithida</taxon>
        <taxon>Mermithoidea</taxon>
        <taxon>Mermithidae</taxon>
        <taxon>Romanomermis</taxon>
    </lineage>
</organism>
<accession>A0A915I7L7</accession>